<dbReference type="CDD" id="cd05483">
    <property type="entry name" value="retropepsin_like_bacteria"/>
    <property type="match status" value="1"/>
</dbReference>
<dbReference type="NCBIfam" id="TIGR02281">
    <property type="entry name" value="clan_AA_DTGA"/>
    <property type="match status" value="1"/>
</dbReference>
<dbReference type="Gene3D" id="2.40.70.10">
    <property type="entry name" value="Acid Proteases"/>
    <property type="match status" value="1"/>
</dbReference>
<protein>
    <submittedName>
        <fullName evidence="2">TIGR02281 family clan AA aspartic protease</fullName>
        <ecNumber evidence="2">3.4.23.-</ecNumber>
    </submittedName>
</protein>
<dbReference type="InterPro" id="IPR001969">
    <property type="entry name" value="Aspartic_peptidase_AS"/>
</dbReference>
<evidence type="ECO:0000313" key="2">
    <source>
        <dbReference type="EMBL" id="AXC48472.1"/>
    </source>
</evidence>
<gene>
    <name evidence="2" type="ORF">DRW48_01045</name>
</gene>
<dbReference type="GO" id="GO:0006508">
    <property type="term" value="P:proteolysis"/>
    <property type="evidence" value="ECO:0007669"/>
    <property type="project" value="UniProtKB-KW"/>
</dbReference>
<reference evidence="3" key="1">
    <citation type="submission" date="2018-07" db="EMBL/GenBank/DDBJ databases">
        <title>Genome sequencing of Paracoccus sp. SC2-6.</title>
        <authorList>
            <person name="Heo J."/>
            <person name="Kim S.-J."/>
            <person name="Kwon S.-W."/>
        </authorList>
    </citation>
    <scope>NUCLEOTIDE SEQUENCE [LARGE SCALE GENOMIC DNA]</scope>
    <source>
        <strain evidence="3">SC2-6</strain>
    </source>
</reference>
<keyword evidence="2" id="KW-0645">Protease</keyword>
<feature type="transmembrane region" description="Helical" evidence="1">
    <location>
        <begin position="38"/>
        <end position="55"/>
    </location>
</feature>
<dbReference type="EMBL" id="CP030918">
    <property type="protein sequence ID" value="AXC48472.1"/>
    <property type="molecule type" value="Genomic_DNA"/>
</dbReference>
<feature type="transmembrane region" description="Helical" evidence="1">
    <location>
        <begin position="6"/>
        <end position="26"/>
    </location>
</feature>
<dbReference type="InterPro" id="IPR021109">
    <property type="entry name" value="Peptidase_aspartic_dom_sf"/>
</dbReference>
<dbReference type="RefSeq" id="WP_114074792.1">
    <property type="nucleotide sequence ID" value="NZ_CP030918.1"/>
</dbReference>
<dbReference type="SUPFAM" id="SSF50630">
    <property type="entry name" value="Acid proteases"/>
    <property type="match status" value="1"/>
</dbReference>
<organism evidence="2 3">
    <name type="scientific">Paracoccus suum</name>
    <dbReference type="NCBI Taxonomy" id="2259340"/>
    <lineage>
        <taxon>Bacteria</taxon>
        <taxon>Pseudomonadati</taxon>
        <taxon>Pseudomonadota</taxon>
        <taxon>Alphaproteobacteria</taxon>
        <taxon>Rhodobacterales</taxon>
        <taxon>Paracoccaceae</taxon>
        <taxon>Paracoccus</taxon>
    </lineage>
</organism>
<sequence length="193" mass="20614">MTANDIGRLAYLLVLLIAVGGFLVIEFRARAGSTLRQLAAWGLIFVGAIAAAALWQDMQERSAPLMEVTDSGRRLEVPLDPAGHARVTAEVNGTKVDFVIDTGASMLALGARDARRIGIDPALLVYTGQARTANGLTGIAPVTLKTLTLGGITDENVPAMVIEGQTDQSLMGMTYLRRFARVSIEGNHLILER</sequence>
<dbReference type="OrthoDB" id="7595324at2"/>
<dbReference type="EC" id="3.4.23.-" evidence="2"/>
<dbReference type="Proteomes" id="UP000252023">
    <property type="component" value="Chromosome"/>
</dbReference>
<proteinExistence type="predicted"/>
<dbReference type="InterPro" id="IPR011969">
    <property type="entry name" value="Clan_AA_Asp_peptidase_C"/>
</dbReference>
<keyword evidence="1" id="KW-1133">Transmembrane helix</keyword>
<dbReference type="InterPro" id="IPR034122">
    <property type="entry name" value="Retropepsin-like_bacterial"/>
</dbReference>
<accession>A0A344PGG7</accession>
<dbReference type="Pfam" id="PF13975">
    <property type="entry name" value="gag-asp_proteas"/>
    <property type="match status" value="1"/>
</dbReference>
<keyword evidence="1" id="KW-0812">Transmembrane</keyword>
<dbReference type="GO" id="GO:0004190">
    <property type="term" value="F:aspartic-type endopeptidase activity"/>
    <property type="evidence" value="ECO:0007669"/>
    <property type="project" value="InterPro"/>
</dbReference>
<keyword evidence="2" id="KW-0378">Hydrolase</keyword>
<keyword evidence="1" id="KW-0472">Membrane</keyword>
<evidence type="ECO:0000256" key="1">
    <source>
        <dbReference type="SAM" id="Phobius"/>
    </source>
</evidence>
<dbReference type="AlphaFoldDB" id="A0A344PGG7"/>
<name>A0A344PGG7_9RHOB</name>
<dbReference type="KEGG" id="pars:DRW48_01045"/>
<dbReference type="PROSITE" id="PS00141">
    <property type="entry name" value="ASP_PROTEASE"/>
    <property type="match status" value="1"/>
</dbReference>
<keyword evidence="3" id="KW-1185">Reference proteome</keyword>
<evidence type="ECO:0000313" key="3">
    <source>
        <dbReference type="Proteomes" id="UP000252023"/>
    </source>
</evidence>